<dbReference type="GO" id="GO:0000012">
    <property type="term" value="P:single strand break repair"/>
    <property type="evidence" value="ECO:0007669"/>
    <property type="project" value="TreeGrafter"/>
</dbReference>
<protein>
    <submittedName>
        <fullName evidence="3">CG5316</fullName>
    </submittedName>
</protein>
<dbReference type="Pfam" id="PF11969">
    <property type="entry name" value="DcpS_C"/>
    <property type="match status" value="1"/>
</dbReference>
<feature type="compositionally biased region" description="Polar residues" evidence="1">
    <location>
        <begin position="375"/>
        <end position="425"/>
    </location>
</feature>
<dbReference type="Pfam" id="PF16278">
    <property type="entry name" value="zf-C2HE"/>
    <property type="match status" value="1"/>
</dbReference>
<accession>A0A0M4EN54</accession>
<organism evidence="3 4">
    <name type="scientific">Drosophila busckii</name>
    <name type="common">Fruit fly</name>
    <dbReference type="NCBI Taxonomy" id="30019"/>
    <lineage>
        <taxon>Eukaryota</taxon>
        <taxon>Metazoa</taxon>
        <taxon>Ecdysozoa</taxon>
        <taxon>Arthropoda</taxon>
        <taxon>Hexapoda</taxon>
        <taxon>Insecta</taxon>
        <taxon>Pterygota</taxon>
        <taxon>Neoptera</taxon>
        <taxon>Endopterygota</taxon>
        <taxon>Diptera</taxon>
        <taxon>Brachycera</taxon>
        <taxon>Muscomorpha</taxon>
        <taxon>Ephydroidea</taxon>
        <taxon>Drosophilidae</taxon>
        <taxon>Drosophila</taxon>
    </lineage>
</organism>
<dbReference type="STRING" id="30019.A0A0M4EN54"/>
<dbReference type="SMR" id="A0A0M4EN54"/>
<dbReference type="OMA" id="CKENIPC"/>
<keyword evidence="4" id="KW-1185">Reference proteome</keyword>
<evidence type="ECO:0000259" key="2">
    <source>
        <dbReference type="Pfam" id="PF16278"/>
    </source>
</evidence>
<dbReference type="GO" id="GO:0003697">
    <property type="term" value="F:single-stranded DNA binding"/>
    <property type="evidence" value="ECO:0007669"/>
    <property type="project" value="TreeGrafter"/>
</dbReference>
<dbReference type="EMBL" id="CP012526">
    <property type="protein sequence ID" value="ALC46990.1"/>
    <property type="molecule type" value="Genomic_DNA"/>
</dbReference>
<proteinExistence type="predicted"/>
<sequence>MEFLIENDVAGVIKYKYPKAEYHYLIICKENIPCLTALKLEHLSLLEKMNELANEIIKQQNVRSSQFLIGFKLDAYKLGLNMHVLSNDFYSLSMRRKQHWNTFNSDLFMSYQAAYALIGVQGYIDPMPEEKINILLNEDNLHCNQCDLQTNSICVLKLHLFQHWKERDDKLSAMKEINRLTHLLDENKLDDVPKLETANTAVNELPEKPAPLSWRQNMGQSPTDPQKNAIARHFQKPAKKQAAEQPQLLNQNLQQQFNINSQRAEAQNAIWQQGPNWHRPQQAFNQQMQNGICNSQFNQHTQPRLNPPFAQHTQPHFNPFKQTPNQIHYPRPNVDNVRYPVRQSCPAAKYHWPPKPETAINTTNDKFHWMRKPDQQNAAKPATNSVENRPKPLQSQVQNNANNDATRNKLHAQQNGSKPPQSQVQKKTKNSAFKPKQADVKKTTSLANNGANKPTQADVKKTTSLEQKQNQAPKFEKNWNKNKKPNTSKASSSEASKSNN</sequence>
<feature type="compositionally biased region" description="Low complexity" evidence="1">
    <location>
        <begin position="488"/>
        <end position="500"/>
    </location>
</feature>
<feature type="domain" description="Aprataxin C2HE/C2H2/C2HC zinc finger" evidence="2">
    <location>
        <begin position="104"/>
        <end position="166"/>
    </location>
</feature>
<dbReference type="PANTHER" id="PTHR12486">
    <property type="entry name" value="APRATAXIN-RELATED"/>
    <property type="match status" value="1"/>
</dbReference>
<dbReference type="GO" id="GO:0005634">
    <property type="term" value="C:nucleus"/>
    <property type="evidence" value="ECO:0007669"/>
    <property type="project" value="TreeGrafter"/>
</dbReference>
<evidence type="ECO:0000256" key="1">
    <source>
        <dbReference type="SAM" id="MobiDB-lite"/>
    </source>
</evidence>
<dbReference type="GO" id="GO:0003725">
    <property type="term" value="F:double-stranded RNA binding"/>
    <property type="evidence" value="ECO:0007669"/>
    <property type="project" value="TreeGrafter"/>
</dbReference>
<dbReference type="InterPro" id="IPR032566">
    <property type="entry name" value="Znf-C2HE"/>
</dbReference>
<dbReference type="GO" id="GO:1990165">
    <property type="term" value="F:single-strand break-containing DNA binding"/>
    <property type="evidence" value="ECO:0007669"/>
    <property type="project" value="TreeGrafter"/>
</dbReference>
<dbReference type="AlphaFoldDB" id="A0A0M4EN54"/>
<gene>
    <name evidence="3" type="ORF">Dbus_chr3Rg1740</name>
</gene>
<dbReference type="SUPFAM" id="SSF54197">
    <property type="entry name" value="HIT-like"/>
    <property type="match status" value="1"/>
</dbReference>
<reference evidence="3 4" key="1">
    <citation type="submission" date="2015-08" db="EMBL/GenBank/DDBJ databases">
        <title>Ancestral chromatin configuration constrains chromatin evolution on differentiating sex chromosomes in Drosophila.</title>
        <authorList>
            <person name="Zhou Q."/>
            <person name="Bachtrog D."/>
        </authorList>
    </citation>
    <scope>NUCLEOTIDE SEQUENCE [LARGE SCALE GENOMIC DNA]</scope>
    <source>
        <tissue evidence="3">Whole larvae</tissue>
    </source>
</reference>
<dbReference type="InterPro" id="IPR036265">
    <property type="entry name" value="HIT-like_sf"/>
</dbReference>
<evidence type="ECO:0000313" key="3">
    <source>
        <dbReference type="EMBL" id="ALC46990.1"/>
    </source>
</evidence>
<dbReference type="OrthoDB" id="3512845at2759"/>
<feature type="compositionally biased region" description="Polar residues" evidence="1">
    <location>
        <begin position="443"/>
        <end position="455"/>
    </location>
</feature>
<dbReference type="GO" id="GO:0030983">
    <property type="term" value="F:mismatched DNA binding"/>
    <property type="evidence" value="ECO:0007669"/>
    <property type="project" value="TreeGrafter"/>
</dbReference>
<dbReference type="Proteomes" id="UP000494163">
    <property type="component" value="Chromosome 3R"/>
</dbReference>
<dbReference type="GO" id="GO:0033699">
    <property type="term" value="F:DNA 5'-adenosine monophosphate hydrolase activity"/>
    <property type="evidence" value="ECO:0007669"/>
    <property type="project" value="TreeGrafter"/>
</dbReference>
<dbReference type="PANTHER" id="PTHR12486:SF4">
    <property type="entry name" value="APRATAXIN"/>
    <property type="match status" value="1"/>
</dbReference>
<dbReference type="Gene3D" id="3.30.428.10">
    <property type="entry name" value="HIT-like"/>
    <property type="match status" value="1"/>
</dbReference>
<evidence type="ECO:0000313" key="4">
    <source>
        <dbReference type="Proteomes" id="UP000494163"/>
    </source>
</evidence>
<name>A0A0M4EN54_DROBS</name>
<feature type="region of interest" description="Disordered" evidence="1">
    <location>
        <begin position="374"/>
        <end position="500"/>
    </location>
</feature>